<accession>A0ABR6IVZ7</accession>
<evidence type="ECO:0000313" key="2">
    <source>
        <dbReference type="Proteomes" id="UP000551353"/>
    </source>
</evidence>
<dbReference type="EMBL" id="JACIFX010000010">
    <property type="protein sequence ID" value="MBB4232092.1"/>
    <property type="molecule type" value="Genomic_DNA"/>
</dbReference>
<sequence length="55" mass="5799">MKSVPRKSVLALTAQTATVVVPGEVRTYVIEQQAPSLTFEGDVAIGTALPDTVEI</sequence>
<proteinExistence type="predicted"/>
<gene>
    <name evidence="1" type="ORF">GGD56_005985</name>
</gene>
<protein>
    <submittedName>
        <fullName evidence="1">Uncharacterized protein</fullName>
    </submittedName>
</protein>
<name>A0ABR6IVZ7_9HYPH</name>
<evidence type="ECO:0000313" key="1">
    <source>
        <dbReference type="EMBL" id="MBB4232092.1"/>
    </source>
</evidence>
<comment type="caution">
    <text evidence="1">The sequence shown here is derived from an EMBL/GenBank/DDBJ whole genome shotgun (WGS) entry which is preliminary data.</text>
</comment>
<reference evidence="1 2" key="1">
    <citation type="submission" date="2020-08" db="EMBL/GenBank/DDBJ databases">
        <title>Genomic Encyclopedia of Type Strains, Phase IV (KMG-V): Genome sequencing to study the core and pangenomes of soil and plant-associated prokaryotes.</title>
        <authorList>
            <person name="Whitman W."/>
        </authorList>
    </citation>
    <scope>NUCLEOTIDE SEQUENCE [LARGE SCALE GENOMIC DNA]</scope>
    <source>
        <strain evidence="1 2">SEMIA 4087</strain>
    </source>
</reference>
<organism evidence="1 2">
    <name type="scientific">Rhizobium mongolense</name>
    <dbReference type="NCBI Taxonomy" id="57676"/>
    <lineage>
        <taxon>Bacteria</taxon>
        <taxon>Pseudomonadati</taxon>
        <taxon>Pseudomonadota</taxon>
        <taxon>Alphaproteobacteria</taxon>
        <taxon>Hyphomicrobiales</taxon>
        <taxon>Rhizobiaceae</taxon>
        <taxon>Rhizobium/Agrobacterium group</taxon>
        <taxon>Rhizobium</taxon>
    </lineage>
</organism>
<dbReference type="Proteomes" id="UP000551353">
    <property type="component" value="Unassembled WGS sequence"/>
</dbReference>
<keyword evidence="2" id="KW-1185">Reference proteome</keyword>